<dbReference type="Proteomes" id="UP001604277">
    <property type="component" value="Unassembled WGS sequence"/>
</dbReference>
<dbReference type="Pfam" id="PF03721">
    <property type="entry name" value="UDPG_MGDP_dh_N"/>
    <property type="match status" value="1"/>
</dbReference>
<comment type="catalytic activity">
    <reaction evidence="1">
        <text>UDP-alpha-D-glucose + 2 NAD(+) + H2O = UDP-alpha-D-glucuronate + 2 NADH + 3 H(+)</text>
        <dbReference type="Rhea" id="RHEA:23596"/>
        <dbReference type="ChEBI" id="CHEBI:15377"/>
        <dbReference type="ChEBI" id="CHEBI:15378"/>
        <dbReference type="ChEBI" id="CHEBI:57540"/>
        <dbReference type="ChEBI" id="CHEBI:57945"/>
        <dbReference type="ChEBI" id="CHEBI:58052"/>
        <dbReference type="ChEBI" id="CHEBI:58885"/>
        <dbReference type="EC" id="1.1.1.22"/>
    </reaction>
</comment>
<dbReference type="PANTHER" id="PTHR11374">
    <property type="entry name" value="UDP-GLUCOSE DEHYDROGENASE/UDP-MANNAC DEHYDROGENASE"/>
    <property type="match status" value="1"/>
</dbReference>
<comment type="caution">
    <text evidence="3">The sequence shown here is derived from an EMBL/GenBank/DDBJ whole genome shotgun (WGS) entry which is preliminary data.</text>
</comment>
<keyword evidence="4" id="KW-1185">Reference proteome</keyword>
<dbReference type="InterPro" id="IPR036291">
    <property type="entry name" value="NAD(P)-bd_dom_sf"/>
</dbReference>
<accession>A0ABD1WX14</accession>
<sequence length="223" mass="24894">MDELCGIEIISVPPYKQMELMLTGVELVGEEEYHATIGGCRAVIDRVKSIACKVACMHVHYKTFLLCFVILISPTFLRLNGQEGDSGSIGRWHKYEEEERIKILICFKGDEVTQPMRNHKGVEEEDSKEDPKEEKNGWAEIWRVISSSLKSEREEIFLKSAVQWWLGVAEVAICVDGWGGGKMVKIYCIGAGYVGGPTMAVIAHKCPSIEVAVVDIFVARITA</sequence>
<gene>
    <name evidence="3" type="ORF">Fot_06857</name>
</gene>
<evidence type="ECO:0000313" key="4">
    <source>
        <dbReference type="Proteomes" id="UP001604277"/>
    </source>
</evidence>
<dbReference type="AlphaFoldDB" id="A0ABD1WX14"/>
<dbReference type="InterPro" id="IPR028356">
    <property type="entry name" value="UDPglc_DH_euk"/>
</dbReference>
<evidence type="ECO:0000256" key="1">
    <source>
        <dbReference type="ARBA" id="ARBA00047473"/>
    </source>
</evidence>
<dbReference type="Gene3D" id="3.40.50.720">
    <property type="entry name" value="NAD(P)-binding Rossmann-like Domain"/>
    <property type="match status" value="1"/>
</dbReference>
<dbReference type="EMBL" id="JBFOLJ010000002">
    <property type="protein sequence ID" value="KAL2553238.1"/>
    <property type="molecule type" value="Genomic_DNA"/>
</dbReference>
<proteinExistence type="predicted"/>
<feature type="domain" description="UDP-glucose/GDP-mannose dehydrogenase N-terminal" evidence="2">
    <location>
        <begin position="185"/>
        <end position="221"/>
    </location>
</feature>
<protein>
    <submittedName>
        <fullName evidence="3">UDP-glucose 6-dehydrogenase</fullName>
    </submittedName>
</protein>
<evidence type="ECO:0000313" key="3">
    <source>
        <dbReference type="EMBL" id="KAL2553238.1"/>
    </source>
</evidence>
<organism evidence="3 4">
    <name type="scientific">Forsythia ovata</name>
    <dbReference type="NCBI Taxonomy" id="205694"/>
    <lineage>
        <taxon>Eukaryota</taxon>
        <taxon>Viridiplantae</taxon>
        <taxon>Streptophyta</taxon>
        <taxon>Embryophyta</taxon>
        <taxon>Tracheophyta</taxon>
        <taxon>Spermatophyta</taxon>
        <taxon>Magnoliopsida</taxon>
        <taxon>eudicotyledons</taxon>
        <taxon>Gunneridae</taxon>
        <taxon>Pentapetalae</taxon>
        <taxon>asterids</taxon>
        <taxon>lamiids</taxon>
        <taxon>Lamiales</taxon>
        <taxon>Oleaceae</taxon>
        <taxon>Forsythieae</taxon>
        <taxon>Forsythia</taxon>
    </lineage>
</organism>
<dbReference type="InterPro" id="IPR001732">
    <property type="entry name" value="UDP-Glc/GDP-Man_DH_N"/>
</dbReference>
<evidence type="ECO:0000259" key="2">
    <source>
        <dbReference type="Pfam" id="PF03721"/>
    </source>
</evidence>
<dbReference type="GO" id="GO:0003979">
    <property type="term" value="F:UDP-glucose 6-dehydrogenase activity"/>
    <property type="evidence" value="ECO:0007669"/>
    <property type="project" value="UniProtKB-EC"/>
</dbReference>
<name>A0ABD1WX14_9LAMI</name>
<reference evidence="4" key="1">
    <citation type="submission" date="2024-07" db="EMBL/GenBank/DDBJ databases">
        <title>Two chromosome-level genome assemblies of Korean endemic species Abeliophyllum distichum and Forsythia ovata (Oleaceae).</title>
        <authorList>
            <person name="Jang H."/>
        </authorList>
    </citation>
    <scope>NUCLEOTIDE SEQUENCE [LARGE SCALE GENOMIC DNA]</scope>
</reference>
<dbReference type="SUPFAM" id="SSF51735">
    <property type="entry name" value="NAD(P)-binding Rossmann-fold domains"/>
    <property type="match status" value="1"/>
</dbReference>
<dbReference type="PANTHER" id="PTHR11374:SF3">
    <property type="entry name" value="UDP-GLUCOSE 6-DEHYDROGENASE"/>
    <property type="match status" value="1"/>
</dbReference>